<sequence length="360" mass="40542">MMESSLTTIAPLLIRNILTTILMFADKPLLFIAEKHKLVEFIRWFVVSTSLFFLGLLPSLFPSAQNFNSFSDHRKGGGCYNGGDSGVARALSQLLSLVNDIPVNSRKYQVVRSLAEKLIDENLDKGNDSLREINHGVLSTAFRRTLSLLEAAILDRGRCNVDLNEESGSVYYNRLRWFLRGVVGQVSYMGSSAEKLAAESLWLARKMFDCGCVEEAVRVWASATRLPCLALSVDQRLQSSLVKFSAFLFKQAQDIGTKDVDKVANGELNRMKMRMLTSWLPLLCRGSNGIDVPVLSLGERAELEKTLEDIIETLGLEEREKVLSVWLYHFTQCASSDWPNLQDCYTRWYNSSCELLLSEL</sequence>
<keyword evidence="2" id="KW-1185">Reference proteome</keyword>
<evidence type="ECO:0000313" key="2">
    <source>
        <dbReference type="Proteomes" id="UP001454036"/>
    </source>
</evidence>
<dbReference type="AlphaFoldDB" id="A0AAV3S074"/>
<dbReference type="InterPro" id="IPR038920">
    <property type="entry name" value="At3g05675-like"/>
</dbReference>
<accession>A0AAV3S074</accession>
<name>A0AAV3S074_LITER</name>
<dbReference type="PANTHER" id="PTHR31060:SF4">
    <property type="entry name" value="1,8-CINEOLE SYNTHASE"/>
    <property type="match status" value="1"/>
</dbReference>
<dbReference type="EMBL" id="BAABME010013287">
    <property type="protein sequence ID" value="GAA0185997.1"/>
    <property type="molecule type" value="Genomic_DNA"/>
</dbReference>
<comment type="caution">
    <text evidence="1">The sequence shown here is derived from an EMBL/GenBank/DDBJ whole genome shotgun (WGS) entry which is preliminary data.</text>
</comment>
<evidence type="ECO:0008006" key="3">
    <source>
        <dbReference type="Google" id="ProtNLM"/>
    </source>
</evidence>
<proteinExistence type="predicted"/>
<gene>
    <name evidence="1" type="ORF">LIER_33285</name>
</gene>
<organism evidence="1 2">
    <name type="scientific">Lithospermum erythrorhizon</name>
    <name type="common">Purple gromwell</name>
    <name type="synonym">Lithospermum officinale var. erythrorhizon</name>
    <dbReference type="NCBI Taxonomy" id="34254"/>
    <lineage>
        <taxon>Eukaryota</taxon>
        <taxon>Viridiplantae</taxon>
        <taxon>Streptophyta</taxon>
        <taxon>Embryophyta</taxon>
        <taxon>Tracheophyta</taxon>
        <taxon>Spermatophyta</taxon>
        <taxon>Magnoliopsida</taxon>
        <taxon>eudicotyledons</taxon>
        <taxon>Gunneridae</taxon>
        <taxon>Pentapetalae</taxon>
        <taxon>asterids</taxon>
        <taxon>lamiids</taxon>
        <taxon>Boraginales</taxon>
        <taxon>Boraginaceae</taxon>
        <taxon>Boraginoideae</taxon>
        <taxon>Lithospermeae</taxon>
        <taxon>Lithospermum</taxon>
    </lineage>
</organism>
<reference evidence="1 2" key="1">
    <citation type="submission" date="2024-01" db="EMBL/GenBank/DDBJ databases">
        <title>The complete chloroplast genome sequence of Lithospermum erythrorhizon: insights into the phylogenetic relationship among Boraginaceae species and the maternal lineages of purple gromwells.</title>
        <authorList>
            <person name="Okada T."/>
            <person name="Watanabe K."/>
        </authorList>
    </citation>
    <scope>NUCLEOTIDE SEQUENCE [LARGE SCALE GENOMIC DNA]</scope>
</reference>
<dbReference type="PANTHER" id="PTHR31060">
    <property type="entry name" value="OSJNBA0011J08.25 PROTEIN-RELATED"/>
    <property type="match status" value="1"/>
</dbReference>
<protein>
    <recommendedName>
        <fullName evidence="3">1,8-cineole synthase</fullName>
    </recommendedName>
</protein>
<dbReference type="Proteomes" id="UP001454036">
    <property type="component" value="Unassembled WGS sequence"/>
</dbReference>
<evidence type="ECO:0000313" key="1">
    <source>
        <dbReference type="EMBL" id="GAA0185997.1"/>
    </source>
</evidence>